<evidence type="ECO:0000256" key="3">
    <source>
        <dbReference type="ARBA" id="ARBA00022679"/>
    </source>
</evidence>
<dbReference type="PANTHER" id="PTHR12001">
    <property type="entry name" value="GERANYLGERANYL PYROPHOSPHATE SYNTHASE"/>
    <property type="match status" value="1"/>
</dbReference>
<comment type="caution">
    <text evidence="7">The sequence shown here is derived from an EMBL/GenBank/DDBJ whole genome shotgun (WGS) entry which is preliminary data.</text>
</comment>
<keyword evidence="8" id="KW-1185">Reference proteome</keyword>
<evidence type="ECO:0000256" key="4">
    <source>
        <dbReference type="ARBA" id="ARBA00022723"/>
    </source>
</evidence>
<reference evidence="7 8" key="1">
    <citation type="submission" date="2023-10" db="EMBL/GenBank/DDBJ databases">
        <title>Veillonella sp. nov., isolated from a pig farm feces dump.</title>
        <authorList>
            <person name="Chang Y.-H."/>
        </authorList>
    </citation>
    <scope>NUCLEOTIDE SEQUENCE [LARGE SCALE GENOMIC DNA]</scope>
    <source>
        <strain evidence="7 8">YH-vei2233</strain>
    </source>
</reference>
<evidence type="ECO:0000256" key="1">
    <source>
        <dbReference type="ARBA" id="ARBA00001946"/>
    </source>
</evidence>
<dbReference type="CDD" id="cd00685">
    <property type="entry name" value="Trans_IPPS_HT"/>
    <property type="match status" value="1"/>
</dbReference>
<sequence length="323" mass="35548">MSEATQFDIIEQIGQDLEQVEVSLAASFETGAEDFNALIRPLSAAGGKRLRAQLCILVALAGNSVQEERIKIAESVEMLHLATLIHDDVLDQAAIRRGESTIHTHKGNKIAILSGDYLFAKCFALVASLNSTEYLKVFTHIITCLVEGEFMQMEDVYRIDQGIDRYMTKTQKKTADFMEGCMELGGMLGGWSPEHIVQLKRYGHALGMAFQITDDIMDYRESSDTTGKPSGNDLKEGLLTYPLLSIVTDDNKDKLLADIKNLVNGGDDQAIIDYVIAQGGVDNTLVVADKYCNDAYDALNQLPDFDGKVLLEMAVANLADRKV</sequence>
<organism evidence="7 8">
    <name type="scientific">Veillonella absiana</name>
    <dbReference type="NCBI Taxonomy" id="3079305"/>
    <lineage>
        <taxon>Bacteria</taxon>
        <taxon>Bacillati</taxon>
        <taxon>Bacillota</taxon>
        <taxon>Negativicutes</taxon>
        <taxon>Veillonellales</taxon>
        <taxon>Veillonellaceae</taxon>
        <taxon>Veillonella</taxon>
    </lineage>
</organism>
<dbReference type="Pfam" id="PF00348">
    <property type="entry name" value="polyprenyl_synt"/>
    <property type="match status" value="1"/>
</dbReference>
<keyword evidence="5" id="KW-0460">Magnesium</keyword>
<dbReference type="SUPFAM" id="SSF48576">
    <property type="entry name" value="Terpenoid synthases"/>
    <property type="match status" value="1"/>
</dbReference>
<name>A0ABU3Z9G5_9FIRM</name>
<evidence type="ECO:0000256" key="2">
    <source>
        <dbReference type="ARBA" id="ARBA00006706"/>
    </source>
</evidence>
<accession>A0ABU3Z9G5</accession>
<dbReference type="InterPro" id="IPR000092">
    <property type="entry name" value="Polyprenyl_synt"/>
</dbReference>
<evidence type="ECO:0000313" key="7">
    <source>
        <dbReference type="EMBL" id="MDV5088556.1"/>
    </source>
</evidence>
<evidence type="ECO:0000256" key="6">
    <source>
        <dbReference type="RuleBase" id="RU004466"/>
    </source>
</evidence>
<comment type="similarity">
    <text evidence="2 6">Belongs to the FPP/GGPP synthase family.</text>
</comment>
<gene>
    <name evidence="7" type="ORF">RVY80_06845</name>
</gene>
<dbReference type="InterPro" id="IPR033749">
    <property type="entry name" value="Polyprenyl_synt_CS"/>
</dbReference>
<dbReference type="Gene3D" id="1.10.600.10">
    <property type="entry name" value="Farnesyl Diphosphate Synthase"/>
    <property type="match status" value="1"/>
</dbReference>
<protein>
    <submittedName>
        <fullName evidence="7">Polyprenyl synthetase family protein</fullName>
    </submittedName>
</protein>
<keyword evidence="4" id="KW-0479">Metal-binding</keyword>
<dbReference type="RefSeq" id="WP_317330041.1">
    <property type="nucleotide sequence ID" value="NZ_JAWJZA010000006.1"/>
</dbReference>
<keyword evidence="3 6" id="KW-0808">Transferase</keyword>
<dbReference type="EMBL" id="JAWJZB010000007">
    <property type="protein sequence ID" value="MDV5088556.1"/>
    <property type="molecule type" value="Genomic_DNA"/>
</dbReference>
<dbReference type="Proteomes" id="UP001272515">
    <property type="component" value="Unassembled WGS sequence"/>
</dbReference>
<dbReference type="InterPro" id="IPR008949">
    <property type="entry name" value="Isoprenoid_synthase_dom_sf"/>
</dbReference>
<evidence type="ECO:0000313" key="8">
    <source>
        <dbReference type="Proteomes" id="UP001272515"/>
    </source>
</evidence>
<dbReference type="SFLD" id="SFLDS00005">
    <property type="entry name" value="Isoprenoid_Synthase_Type_I"/>
    <property type="match status" value="1"/>
</dbReference>
<dbReference type="PROSITE" id="PS00444">
    <property type="entry name" value="POLYPRENYL_SYNTHASE_2"/>
    <property type="match status" value="1"/>
</dbReference>
<dbReference type="PANTHER" id="PTHR12001:SF69">
    <property type="entry name" value="ALL TRANS-POLYPRENYL-DIPHOSPHATE SYNTHASE PDSS1"/>
    <property type="match status" value="1"/>
</dbReference>
<dbReference type="PROSITE" id="PS00723">
    <property type="entry name" value="POLYPRENYL_SYNTHASE_1"/>
    <property type="match status" value="1"/>
</dbReference>
<evidence type="ECO:0000256" key="5">
    <source>
        <dbReference type="ARBA" id="ARBA00022842"/>
    </source>
</evidence>
<comment type="cofactor">
    <cofactor evidence="1">
        <name>Mg(2+)</name>
        <dbReference type="ChEBI" id="CHEBI:18420"/>
    </cofactor>
</comment>
<proteinExistence type="inferred from homology"/>